<sequence length="1048" mass="114791">MTCTVTDTHAEPTQQDQLLAQEDRRPSRLPANPVPPLAAGHVTVEASRLEAPPSAQHSASAQVGAKKEEQMLTQEERRPSCLQANRDPLAAGNASVEEASQLDLLPSAQPSASTSRHTETKKKGQMLEQEERRPSRLQAKQDPLAVSEPVEASQLEIPPSAQPSASMHMEAKKEEQMLAREERRPSRLQAVSASAEELETALSAQPSASRLLAQEERRPSHLLAKQDPLSSGNIPVQEDSQLEIPPSAEPSEPTNIEAKKEEQMLAQDERRPSRLQANRDPLAAGNASAEEASQLDLLPSAQSFASRSRHIETKKEEQVQAREERRLPSSQAEQDPLVVGDIPLEVATELETPPRRPSMHAVNLGDETSWKATGAPCRPPQTTLLKMSNNIEMLPEPRNTASTQGFAKGLDALEAQEEGLADTTGLFRSREQSFAGIPAQEAVTAVGAPTDPCSASPGPGVWCWTVSGYGYKADENVRALPMLTLCIGMTKRRPTSESPRVETPDQSAAPFLFSNRAFVVLCRGLLRPCKWQSKRGQSIYSLTYCSIYNCCTMILQVPEGSQWLTDAHWLVNELEGVSSSVPALDMTLQAFRRKRLLAYSAWIYSMETFCLLGGYLLAPPPAVPDVQKSSPNTLLAGDVDVPHIALAAFEYSVAPYRNKLKRIVEELGVRKDQEVDEQMKSAFSRIERQVGYVIAQWDRFIEQCKTYAIKAVDSPEGRAICTVSKMRWISYMRLKKGKQNTNQKGARTQVPDPEEMENAAPLGCTWRRSMAAAWPLAWAAVASSWASSRFLDLVETMSPAGPVASSRLGQRCGDSSETPSASDYVFQDEDCQTLPESLWTTGCFCTGSMGNQGTIGSREMQEQAAKGKALEASLARQQARFPSNRMRFDVAEENIAYALEDALSTAAEQTSRPSSPAATMLAGIQVGGDITRKFTAANTRGISESVEPPAKQASSRKPGRVLLAKKAGRNGKARLESPYFRALLTRIPRLREVKVKPLGAMEASDTDEVAMSLLRIRAMSVSTLLQNYPHFTELLEHLASIPTLSHPI</sequence>
<dbReference type="EMBL" id="LSRX01001056">
    <property type="protein sequence ID" value="OLP84246.1"/>
    <property type="molecule type" value="Genomic_DNA"/>
</dbReference>
<organism evidence="2 3">
    <name type="scientific">Symbiodinium microadriaticum</name>
    <name type="common">Dinoflagellate</name>
    <name type="synonym">Zooxanthella microadriatica</name>
    <dbReference type="NCBI Taxonomy" id="2951"/>
    <lineage>
        <taxon>Eukaryota</taxon>
        <taxon>Sar</taxon>
        <taxon>Alveolata</taxon>
        <taxon>Dinophyceae</taxon>
        <taxon>Suessiales</taxon>
        <taxon>Symbiodiniaceae</taxon>
        <taxon>Symbiodinium</taxon>
    </lineage>
</organism>
<gene>
    <name evidence="2" type="ORF">AK812_SmicGene34902</name>
</gene>
<feature type="compositionally biased region" description="Basic and acidic residues" evidence="1">
    <location>
        <begin position="65"/>
        <end position="79"/>
    </location>
</feature>
<evidence type="ECO:0000313" key="2">
    <source>
        <dbReference type="EMBL" id="OLP84246.1"/>
    </source>
</evidence>
<feature type="compositionally biased region" description="Low complexity" evidence="1">
    <location>
        <begin position="190"/>
        <end position="204"/>
    </location>
</feature>
<comment type="caution">
    <text evidence="2">The sequence shown here is derived from an EMBL/GenBank/DDBJ whole genome shotgun (WGS) entry which is preliminary data.</text>
</comment>
<feature type="compositionally biased region" description="Polar residues" evidence="1">
    <location>
        <begin position="1"/>
        <end position="18"/>
    </location>
</feature>
<proteinExistence type="predicted"/>
<dbReference type="AlphaFoldDB" id="A0A1Q9CMV8"/>
<evidence type="ECO:0000313" key="3">
    <source>
        <dbReference type="Proteomes" id="UP000186817"/>
    </source>
</evidence>
<evidence type="ECO:0000256" key="1">
    <source>
        <dbReference type="SAM" id="MobiDB-lite"/>
    </source>
</evidence>
<feature type="compositionally biased region" description="Basic and acidic residues" evidence="1">
    <location>
        <begin position="169"/>
        <end position="185"/>
    </location>
</feature>
<keyword evidence="3" id="KW-1185">Reference proteome</keyword>
<feature type="compositionally biased region" description="Basic and acidic residues" evidence="1">
    <location>
        <begin position="257"/>
        <end position="272"/>
    </location>
</feature>
<feature type="compositionally biased region" description="Basic and acidic residues" evidence="1">
    <location>
        <begin position="309"/>
        <end position="327"/>
    </location>
</feature>
<name>A0A1Q9CMV8_SYMMI</name>
<dbReference type="OrthoDB" id="437901at2759"/>
<feature type="region of interest" description="Disordered" evidence="1">
    <location>
        <begin position="1"/>
        <end position="335"/>
    </location>
</feature>
<dbReference type="Proteomes" id="UP000186817">
    <property type="component" value="Unassembled WGS sequence"/>
</dbReference>
<protein>
    <submittedName>
        <fullName evidence="2">Uncharacterized protein</fullName>
    </submittedName>
</protein>
<reference evidence="2 3" key="1">
    <citation type="submission" date="2016-02" db="EMBL/GenBank/DDBJ databases">
        <title>Genome analysis of coral dinoflagellate symbionts highlights evolutionary adaptations to a symbiotic lifestyle.</title>
        <authorList>
            <person name="Aranda M."/>
            <person name="Li Y."/>
            <person name="Liew Y.J."/>
            <person name="Baumgarten S."/>
            <person name="Simakov O."/>
            <person name="Wilson M."/>
            <person name="Piel J."/>
            <person name="Ashoor H."/>
            <person name="Bougouffa S."/>
            <person name="Bajic V.B."/>
            <person name="Ryu T."/>
            <person name="Ravasi T."/>
            <person name="Bayer T."/>
            <person name="Micklem G."/>
            <person name="Kim H."/>
            <person name="Bhak J."/>
            <person name="Lajeunesse T.C."/>
            <person name="Voolstra C.R."/>
        </authorList>
    </citation>
    <scope>NUCLEOTIDE SEQUENCE [LARGE SCALE GENOMIC DNA]</scope>
    <source>
        <strain evidence="2 3">CCMP2467</strain>
    </source>
</reference>
<accession>A0A1Q9CMV8</accession>
<feature type="compositionally biased region" description="Low complexity" evidence="1">
    <location>
        <begin position="51"/>
        <end position="62"/>
    </location>
</feature>